<protein>
    <recommendedName>
        <fullName evidence="9">alpha-1,2-Mannosidase</fullName>
        <ecNumber evidence="9">3.2.1.-</ecNumber>
    </recommendedName>
</protein>
<dbReference type="FunFam" id="1.50.10.10:FF:000037">
    <property type="entry name" value="alpha-1,2-Mannosidase"/>
    <property type="match status" value="1"/>
</dbReference>
<sequence>MYLVSRRLRGLRSVVAPLALFITVLVFLYTPLPMFADHRESVQIERFMNSGSASALEALASSFDWSQVSLAHLPPKDPISLPTGRSKGLPCVQHPFGRESSSAAKIRQARRDEVRRVFVGDWQSYRRYAWKKDALAPLSAAGVDQFSGWAATLVDSLDSLWIMGLREFFDEAVAAVAEIDFGKASGPRINIFETNIRYLGGLLAAYDLSHREVLLTKAVELGNLIYGGFNTESNMPVDFIDFSAAQGGHGLTIEQWVVSASPGSLCLELTHLSQLTGDSKYYDVAARLMRAFHEQQGRTRLPGMWPIWVSMSALDLSSRQEFTLGGSADSLYEYLPKMHALLGGLEPMYENMTNSFLATAKKHFFFRPMLPGGEDILISGNVKVDADGNAKMDPESEHLTCFIGGAVALAGRLFNNPGDVKVGAKLANGCAYVYRSFESGIMPERYNMVPCEPEIASKCEWDEEKWLRAKKERPEWRSNLPKGFTTAKDPRYLLRPEAIESIFVLYRITGDPAYQDIAWRMFEAIAKGSKTKNGHASVRDVTVVFGEEARDHNLEDVMESFWFAETLKYFYLIFSAPDLISLDEYVLNTEAHPFRRPR</sequence>
<evidence type="ECO:0000256" key="6">
    <source>
        <dbReference type="PIRSR" id="PIRSR601382-1"/>
    </source>
</evidence>
<dbReference type="UniPathway" id="UPA00378"/>
<evidence type="ECO:0000256" key="8">
    <source>
        <dbReference type="PIRSR" id="PIRSR601382-3"/>
    </source>
</evidence>
<organism evidence="11 12">
    <name type="scientific">Stachybotrys chartarum (strain CBS 109288 / IBT 7711)</name>
    <name type="common">Toxic black mold</name>
    <name type="synonym">Stilbospora chartarum</name>
    <dbReference type="NCBI Taxonomy" id="1280523"/>
    <lineage>
        <taxon>Eukaryota</taxon>
        <taxon>Fungi</taxon>
        <taxon>Dikarya</taxon>
        <taxon>Ascomycota</taxon>
        <taxon>Pezizomycotina</taxon>
        <taxon>Sordariomycetes</taxon>
        <taxon>Hypocreomycetidae</taxon>
        <taxon>Hypocreales</taxon>
        <taxon>Stachybotryaceae</taxon>
        <taxon>Stachybotrys</taxon>
    </lineage>
</organism>
<evidence type="ECO:0000256" key="3">
    <source>
        <dbReference type="ARBA" id="ARBA00007658"/>
    </source>
</evidence>
<dbReference type="GO" id="GO:0004571">
    <property type="term" value="F:mannosyl-oligosaccharide 1,2-alpha-mannosidase activity"/>
    <property type="evidence" value="ECO:0007669"/>
    <property type="project" value="InterPro"/>
</dbReference>
<dbReference type="GO" id="GO:0005975">
    <property type="term" value="P:carbohydrate metabolic process"/>
    <property type="evidence" value="ECO:0007669"/>
    <property type="project" value="InterPro"/>
</dbReference>
<keyword evidence="10" id="KW-1133">Transmembrane helix</keyword>
<comment type="similarity">
    <text evidence="3 9">Belongs to the glycosyl hydrolase 47 family.</text>
</comment>
<dbReference type="InterPro" id="IPR036026">
    <property type="entry name" value="Seven-hairpin_glycosidases"/>
</dbReference>
<dbReference type="HOGENOM" id="CLU_003818_0_0_1"/>
<dbReference type="InterPro" id="IPR012341">
    <property type="entry name" value="6hp_glycosidase-like_sf"/>
</dbReference>
<keyword evidence="7" id="KW-0106">Calcium</keyword>
<comment type="cofactor">
    <cofactor evidence="1 7">
        <name>Ca(2+)</name>
        <dbReference type="ChEBI" id="CHEBI:29108"/>
    </cofactor>
</comment>
<keyword evidence="5 8" id="KW-1015">Disulfide bond</keyword>
<dbReference type="GO" id="GO:0005783">
    <property type="term" value="C:endoplasmic reticulum"/>
    <property type="evidence" value="ECO:0007669"/>
    <property type="project" value="TreeGrafter"/>
</dbReference>
<dbReference type="GO" id="GO:0005509">
    <property type="term" value="F:calcium ion binding"/>
    <property type="evidence" value="ECO:0007669"/>
    <property type="project" value="InterPro"/>
</dbReference>
<evidence type="ECO:0000256" key="2">
    <source>
        <dbReference type="ARBA" id="ARBA00004922"/>
    </source>
</evidence>
<evidence type="ECO:0000313" key="11">
    <source>
        <dbReference type="EMBL" id="KEY70447.1"/>
    </source>
</evidence>
<keyword evidence="9" id="KW-0326">Glycosidase</keyword>
<feature type="binding site" evidence="7">
    <location>
        <position position="589"/>
    </location>
    <ligand>
        <name>Ca(2+)</name>
        <dbReference type="ChEBI" id="CHEBI:29108"/>
    </ligand>
</feature>
<dbReference type="Proteomes" id="UP000028045">
    <property type="component" value="Unassembled WGS sequence"/>
</dbReference>
<reference evidence="11 12" key="1">
    <citation type="journal article" date="2014" name="BMC Genomics">
        <title>Comparative genome sequencing reveals chemotype-specific gene clusters in the toxigenic black mold Stachybotrys.</title>
        <authorList>
            <person name="Semeiks J."/>
            <person name="Borek D."/>
            <person name="Otwinowski Z."/>
            <person name="Grishin N.V."/>
        </authorList>
    </citation>
    <scope>NUCLEOTIDE SEQUENCE [LARGE SCALE GENOMIC DNA]</scope>
    <source>
        <strain evidence="12">CBS 109288 / IBT 7711</strain>
    </source>
</reference>
<dbReference type="InterPro" id="IPR050749">
    <property type="entry name" value="Glycosyl_Hydrolase_47"/>
</dbReference>
<keyword evidence="10" id="KW-0472">Membrane</keyword>
<dbReference type="EC" id="3.2.1.-" evidence="9"/>
<evidence type="ECO:0000256" key="4">
    <source>
        <dbReference type="ARBA" id="ARBA00022801"/>
    </source>
</evidence>
<dbReference type="PANTHER" id="PTHR11742">
    <property type="entry name" value="MANNOSYL-OLIGOSACCHARIDE ALPHA-1,2-MANNOSIDASE-RELATED"/>
    <property type="match status" value="1"/>
</dbReference>
<dbReference type="SUPFAM" id="SSF48225">
    <property type="entry name" value="Seven-hairpin glycosidases"/>
    <property type="match status" value="1"/>
</dbReference>
<evidence type="ECO:0000313" key="12">
    <source>
        <dbReference type="Proteomes" id="UP000028045"/>
    </source>
</evidence>
<evidence type="ECO:0000256" key="1">
    <source>
        <dbReference type="ARBA" id="ARBA00001913"/>
    </source>
</evidence>
<dbReference type="PRINTS" id="PR00747">
    <property type="entry name" value="GLYHDRLASE47"/>
</dbReference>
<dbReference type="Gene3D" id="1.50.10.10">
    <property type="match status" value="1"/>
</dbReference>
<keyword evidence="12" id="KW-1185">Reference proteome</keyword>
<evidence type="ECO:0000256" key="10">
    <source>
        <dbReference type="SAM" id="Phobius"/>
    </source>
</evidence>
<gene>
    <name evidence="11" type="ORF">S7711_06610</name>
</gene>
<dbReference type="GO" id="GO:0036503">
    <property type="term" value="P:ERAD pathway"/>
    <property type="evidence" value="ECO:0007669"/>
    <property type="project" value="UniProtKB-ARBA"/>
</dbReference>
<feature type="disulfide bond" evidence="8">
    <location>
        <begin position="401"/>
        <end position="430"/>
    </location>
</feature>
<dbReference type="GO" id="GO:0016020">
    <property type="term" value="C:membrane"/>
    <property type="evidence" value="ECO:0007669"/>
    <property type="project" value="InterPro"/>
</dbReference>
<feature type="active site" description="Proton donor" evidence="6">
    <location>
        <position position="193"/>
    </location>
</feature>
<feature type="active site" evidence="6">
    <location>
        <position position="329"/>
    </location>
</feature>
<keyword evidence="4 9" id="KW-0378">Hydrolase</keyword>
<evidence type="ECO:0000256" key="9">
    <source>
        <dbReference type="RuleBase" id="RU361193"/>
    </source>
</evidence>
<evidence type="ECO:0000256" key="5">
    <source>
        <dbReference type="ARBA" id="ARBA00023157"/>
    </source>
</evidence>
<feature type="active site" description="Proton donor" evidence="6">
    <location>
        <position position="444"/>
    </location>
</feature>
<feature type="transmembrane region" description="Helical" evidence="10">
    <location>
        <begin position="12"/>
        <end position="32"/>
    </location>
</feature>
<feature type="active site" evidence="6">
    <location>
        <position position="497"/>
    </location>
</feature>
<dbReference type="EMBL" id="KL648443">
    <property type="protein sequence ID" value="KEY70447.1"/>
    <property type="molecule type" value="Genomic_DNA"/>
</dbReference>
<dbReference type="OrthoDB" id="8118055at2759"/>
<dbReference type="Pfam" id="PF01532">
    <property type="entry name" value="Glyco_hydro_47"/>
    <property type="match status" value="1"/>
</dbReference>
<dbReference type="InterPro" id="IPR001382">
    <property type="entry name" value="Glyco_hydro_47"/>
</dbReference>
<comment type="pathway">
    <text evidence="2">Protein modification; protein glycosylation.</text>
</comment>
<keyword evidence="7" id="KW-0479">Metal-binding</keyword>
<accession>A0A084AYR8</accession>
<proteinExistence type="inferred from homology"/>
<name>A0A084AYR8_STACB</name>
<keyword evidence="10" id="KW-0812">Transmembrane</keyword>
<dbReference type="PANTHER" id="PTHR11742:SF29">
    <property type="entry name" value="ALPHA-1,2-MANNOSIDASE"/>
    <property type="match status" value="1"/>
</dbReference>
<dbReference type="AlphaFoldDB" id="A0A084AYR8"/>
<evidence type="ECO:0000256" key="7">
    <source>
        <dbReference type="PIRSR" id="PIRSR601382-2"/>
    </source>
</evidence>